<protein>
    <recommendedName>
        <fullName evidence="5">C2H2-type domain-containing protein</fullName>
    </recommendedName>
</protein>
<dbReference type="EMBL" id="OZ034829">
    <property type="protein sequence ID" value="CAL1685217.1"/>
    <property type="molecule type" value="Genomic_DNA"/>
</dbReference>
<dbReference type="Proteomes" id="UP001497644">
    <property type="component" value="Chromosome 6"/>
</dbReference>
<feature type="region of interest" description="Disordered" evidence="2">
    <location>
        <begin position="1"/>
        <end position="28"/>
    </location>
</feature>
<organism evidence="3 4">
    <name type="scientific">Lasius platythorax</name>
    <dbReference type="NCBI Taxonomy" id="488582"/>
    <lineage>
        <taxon>Eukaryota</taxon>
        <taxon>Metazoa</taxon>
        <taxon>Ecdysozoa</taxon>
        <taxon>Arthropoda</taxon>
        <taxon>Hexapoda</taxon>
        <taxon>Insecta</taxon>
        <taxon>Pterygota</taxon>
        <taxon>Neoptera</taxon>
        <taxon>Endopterygota</taxon>
        <taxon>Hymenoptera</taxon>
        <taxon>Apocrita</taxon>
        <taxon>Aculeata</taxon>
        <taxon>Formicoidea</taxon>
        <taxon>Formicidae</taxon>
        <taxon>Formicinae</taxon>
        <taxon>Lasius</taxon>
        <taxon>Lasius</taxon>
    </lineage>
</organism>
<evidence type="ECO:0000313" key="4">
    <source>
        <dbReference type="Proteomes" id="UP001497644"/>
    </source>
</evidence>
<evidence type="ECO:0008006" key="5">
    <source>
        <dbReference type="Google" id="ProtNLM"/>
    </source>
</evidence>
<evidence type="ECO:0000256" key="2">
    <source>
        <dbReference type="SAM" id="MobiDB-lite"/>
    </source>
</evidence>
<feature type="coiled-coil region" evidence="1">
    <location>
        <begin position="73"/>
        <end position="100"/>
    </location>
</feature>
<gene>
    <name evidence="3" type="ORF">LPLAT_LOCUS10774</name>
</gene>
<reference evidence="3" key="1">
    <citation type="submission" date="2024-04" db="EMBL/GenBank/DDBJ databases">
        <authorList>
            <consortium name="Molecular Ecology Group"/>
        </authorList>
    </citation>
    <scope>NUCLEOTIDE SEQUENCE</scope>
</reference>
<keyword evidence="1" id="KW-0175">Coiled coil</keyword>
<evidence type="ECO:0000256" key="1">
    <source>
        <dbReference type="SAM" id="Coils"/>
    </source>
</evidence>
<feature type="compositionally biased region" description="Polar residues" evidence="2">
    <location>
        <begin position="8"/>
        <end position="28"/>
    </location>
</feature>
<sequence length="103" mass="11983">MHECQEEPCNSTANTEDAQPASQTQNIKTPKQFSCTTCNYKTKHDGHFKRHNASYKHEKKVQKEDLAKRLKTELELKEDIKKINEDLSTIKEQLKNLTITTHN</sequence>
<accession>A0AAV2NY75</accession>
<proteinExistence type="predicted"/>
<name>A0AAV2NY75_9HYME</name>
<evidence type="ECO:0000313" key="3">
    <source>
        <dbReference type="EMBL" id="CAL1685217.1"/>
    </source>
</evidence>
<keyword evidence="4" id="KW-1185">Reference proteome</keyword>
<dbReference type="AlphaFoldDB" id="A0AAV2NY75"/>